<evidence type="ECO:0000313" key="4">
    <source>
        <dbReference type="Proteomes" id="UP001265746"/>
    </source>
</evidence>
<keyword evidence="4" id="KW-1185">Reference proteome</keyword>
<dbReference type="SUPFAM" id="SSF53474">
    <property type="entry name" value="alpha/beta-Hydrolases"/>
    <property type="match status" value="1"/>
</dbReference>
<feature type="domain" description="Serine hydrolase" evidence="2">
    <location>
        <begin position="126"/>
        <end position="304"/>
    </location>
</feature>
<accession>A0AAD9WAM1</accession>
<dbReference type="PANTHER" id="PTHR48070">
    <property type="entry name" value="ESTERASE OVCA2"/>
    <property type="match status" value="1"/>
</dbReference>
<dbReference type="GO" id="GO:0005737">
    <property type="term" value="C:cytoplasm"/>
    <property type="evidence" value="ECO:0007669"/>
    <property type="project" value="TreeGrafter"/>
</dbReference>
<reference evidence="3" key="1">
    <citation type="submission" date="2023-06" db="EMBL/GenBank/DDBJ databases">
        <authorList>
            <person name="Noh H."/>
        </authorList>
    </citation>
    <scope>NUCLEOTIDE SEQUENCE</scope>
    <source>
        <strain evidence="3">DUCC20226</strain>
    </source>
</reference>
<evidence type="ECO:0000256" key="1">
    <source>
        <dbReference type="ARBA" id="ARBA00022801"/>
    </source>
</evidence>
<evidence type="ECO:0000259" key="2">
    <source>
        <dbReference type="Pfam" id="PF03959"/>
    </source>
</evidence>
<dbReference type="EMBL" id="JAUJFL010000001">
    <property type="protein sequence ID" value="KAK2616008.1"/>
    <property type="molecule type" value="Genomic_DNA"/>
</dbReference>
<dbReference type="InterPro" id="IPR029058">
    <property type="entry name" value="AB_hydrolase_fold"/>
</dbReference>
<dbReference type="AlphaFoldDB" id="A0AAD9WAM1"/>
<dbReference type="Proteomes" id="UP001265746">
    <property type="component" value="Unassembled WGS sequence"/>
</dbReference>
<keyword evidence="1" id="KW-0378">Hydrolase</keyword>
<organism evidence="3 4">
    <name type="scientific">Phomopsis amygdali</name>
    <name type="common">Fusicoccum amygdali</name>
    <dbReference type="NCBI Taxonomy" id="1214568"/>
    <lineage>
        <taxon>Eukaryota</taxon>
        <taxon>Fungi</taxon>
        <taxon>Dikarya</taxon>
        <taxon>Ascomycota</taxon>
        <taxon>Pezizomycotina</taxon>
        <taxon>Sordariomycetes</taxon>
        <taxon>Sordariomycetidae</taxon>
        <taxon>Diaporthales</taxon>
        <taxon>Diaporthaceae</taxon>
        <taxon>Diaporthe</taxon>
    </lineage>
</organism>
<comment type="caution">
    <text evidence="3">The sequence shown here is derived from an EMBL/GenBank/DDBJ whole genome shotgun (WGS) entry which is preliminary data.</text>
</comment>
<dbReference type="PANTHER" id="PTHR48070:SF4">
    <property type="entry name" value="ESTERASE ALNB"/>
    <property type="match status" value="1"/>
</dbReference>
<evidence type="ECO:0000313" key="3">
    <source>
        <dbReference type="EMBL" id="KAK2616008.1"/>
    </source>
</evidence>
<sequence>MPLSLLTSTVPSNEAKMRFLCLPGAYGSADVSFSRQKELFFVLMQFLEIPSSTRYEHITLYCTLILRTSLLTYHGFTRSAPFLKELTDDGTASFYFCHGPCKAVPPPGFEDYFGHPPYYRFIEPDEKPDAPRIIKKAKKDDVLARIREFPSWCETPEDTMRELMREGLATSHRSTDRAIKYLSEVMAKHGPFDGIIGYSEGATVAATMLLHEQRLFRKVGIEPMFKYAIFFAGWPPVDPISHHLVLSDESEDRIDIPTLHIVGSLDPYIDGSMALYNVCDADTAYLFDHAKGHTLPRDRETNREIGDIVREAIEEMRDGGILP</sequence>
<protein>
    <recommendedName>
        <fullName evidence="2">Serine hydrolase domain-containing protein</fullName>
    </recommendedName>
</protein>
<name>A0AAD9WAM1_PHOAM</name>
<proteinExistence type="predicted"/>
<dbReference type="GO" id="GO:0019748">
    <property type="term" value="P:secondary metabolic process"/>
    <property type="evidence" value="ECO:0007669"/>
    <property type="project" value="TreeGrafter"/>
</dbReference>
<dbReference type="InterPro" id="IPR050593">
    <property type="entry name" value="LovG"/>
</dbReference>
<dbReference type="Gene3D" id="3.40.50.1820">
    <property type="entry name" value="alpha/beta hydrolase"/>
    <property type="match status" value="1"/>
</dbReference>
<dbReference type="GO" id="GO:0005634">
    <property type="term" value="C:nucleus"/>
    <property type="evidence" value="ECO:0007669"/>
    <property type="project" value="TreeGrafter"/>
</dbReference>
<dbReference type="InterPro" id="IPR005645">
    <property type="entry name" value="FSH-like_dom"/>
</dbReference>
<dbReference type="GO" id="GO:0016787">
    <property type="term" value="F:hydrolase activity"/>
    <property type="evidence" value="ECO:0007669"/>
    <property type="project" value="UniProtKB-KW"/>
</dbReference>
<dbReference type="Pfam" id="PF03959">
    <property type="entry name" value="FSH1"/>
    <property type="match status" value="1"/>
</dbReference>
<gene>
    <name evidence="3" type="ORF">N8I77_002728</name>
</gene>